<accession>A0A7J6F864</accession>
<evidence type="ECO:0000313" key="7">
    <source>
        <dbReference type="Proteomes" id="UP000525078"/>
    </source>
</evidence>
<dbReference type="GO" id="GO:0016491">
    <property type="term" value="F:oxidoreductase activity"/>
    <property type="evidence" value="ECO:0007669"/>
    <property type="project" value="UniProtKB-KW"/>
</dbReference>
<comment type="subcellular location">
    <subcellularLocation>
        <location evidence="1">Membrane</location>
        <topology evidence="1">Single-pass type II membrane protein</topology>
    </subcellularLocation>
</comment>
<evidence type="ECO:0000256" key="3">
    <source>
        <dbReference type="ARBA" id="ARBA00022857"/>
    </source>
</evidence>
<gene>
    <name evidence="6" type="ORF">F8388_013968</name>
</gene>
<dbReference type="GO" id="GO:0005829">
    <property type="term" value="C:cytosol"/>
    <property type="evidence" value="ECO:0007669"/>
    <property type="project" value="TreeGrafter"/>
</dbReference>
<evidence type="ECO:0000256" key="2">
    <source>
        <dbReference type="ARBA" id="ARBA00006484"/>
    </source>
</evidence>
<comment type="caution">
    <text evidence="6">The sequence shown here is derived from an EMBL/GenBank/DDBJ whole genome shotgun (WGS) entry which is preliminary data.</text>
</comment>
<comment type="similarity">
    <text evidence="2">Belongs to the short-chain dehydrogenases/reductases (SDR) family.</text>
</comment>
<evidence type="ECO:0000313" key="6">
    <source>
        <dbReference type="EMBL" id="KAF4366903.1"/>
    </source>
</evidence>
<dbReference type="GO" id="GO:0016020">
    <property type="term" value="C:membrane"/>
    <property type="evidence" value="ECO:0007669"/>
    <property type="project" value="UniProtKB-SubCell"/>
</dbReference>
<dbReference type="PRINTS" id="PR00081">
    <property type="entry name" value="GDHRDH"/>
</dbReference>
<organism evidence="6 7">
    <name type="scientific">Cannabis sativa</name>
    <name type="common">Hemp</name>
    <name type="synonym">Marijuana</name>
    <dbReference type="NCBI Taxonomy" id="3483"/>
    <lineage>
        <taxon>Eukaryota</taxon>
        <taxon>Viridiplantae</taxon>
        <taxon>Streptophyta</taxon>
        <taxon>Embryophyta</taxon>
        <taxon>Tracheophyta</taxon>
        <taxon>Spermatophyta</taxon>
        <taxon>Magnoliopsida</taxon>
        <taxon>eudicotyledons</taxon>
        <taxon>Gunneridae</taxon>
        <taxon>Pentapetalae</taxon>
        <taxon>rosids</taxon>
        <taxon>fabids</taxon>
        <taxon>Rosales</taxon>
        <taxon>Cannabaceae</taxon>
        <taxon>Cannabis</taxon>
    </lineage>
</organism>
<evidence type="ECO:0000256" key="1">
    <source>
        <dbReference type="ARBA" id="ARBA00004606"/>
    </source>
</evidence>
<evidence type="ECO:0000256" key="5">
    <source>
        <dbReference type="ARBA" id="ARBA00023002"/>
    </source>
</evidence>
<dbReference type="PANTHER" id="PTHR43391:SF69">
    <property type="entry name" value="11-BETA-HYDROXYSTEROID DEHYDROGENASE-LIKE 6"/>
    <property type="match status" value="1"/>
</dbReference>
<sequence length="164" mass="18664">MYILIIYICEFSFNNCILFILLKLLAYEYGRRGAFLALIDIKDNFEEVKRRALKLGSLDVISIVADVTKVEDCKKFIDEAVHHFGQLDHLVNNAGIVILSKFEDIDHISDHKSIMDVTVNSIHFGIPHLKITKGKIVVISSISGWCPVPRVSIYSVRKIKFIIC</sequence>
<evidence type="ECO:0000256" key="4">
    <source>
        <dbReference type="ARBA" id="ARBA00022968"/>
    </source>
</evidence>
<protein>
    <submittedName>
        <fullName evidence="6">Uncharacterized protein</fullName>
    </submittedName>
</protein>
<keyword evidence="4" id="KW-0735">Signal-anchor</keyword>
<dbReference type="Pfam" id="PF00106">
    <property type="entry name" value="adh_short"/>
    <property type="match status" value="1"/>
</dbReference>
<dbReference type="AlphaFoldDB" id="A0A7J6F864"/>
<keyword evidence="5" id="KW-0560">Oxidoreductase</keyword>
<dbReference type="EMBL" id="JAATIP010000146">
    <property type="protein sequence ID" value="KAF4366903.1"/>
    <property type="molecule type" value="Genomic_DNA"/>
</dbReference>
<dbReference type="InterPro" id="IPR036291">
    <property type="entry name" value="NAD(P)-bd_dom_sf"/>
</dbReference>
<keyword evidence="4" id="KW-0812">Transmembrane</keyword>
<keyword evidence="3" id="KW-0521">NADP</keyword>
<name>A0A7J6F864_CANSA</name>
<dbReference type="PANTHER" id="PTHR43391">
    <property type="entry name" value="RETINOL DEHYDROGENASE-RELATED"/>
    <property type="match status" value="1"/>
</dbReference>
<dbReference type="SUPFAM" id="SSF51735">
    <property type="entry name" value="NAD(P)-binding Rossmann-fold domains"/>
    <property type="match status" value="1"/>
</dbReference>
<dbReference type="InterPro" id="IPR002347">
    <property type="entry name" value="SDR_fam"/>
</dbReference>
<dbReference type="Gene3D" id="3.40.50.720">
    <property type="entry name" value="NAD(P)-binding Rossmann-like Domain"/>
    <property type="match status" value="1"/>
</dbReference>
<proteinExistence type="inferred from homology"/>
<dbReference type="Proteomes" id="UP000525078">
    <property type="component" value="Unassembled WGS sequence"/>
</dbReference>
<reference evidence="6 7" key="1">
    <citation type="journal article" date="2020" name="bioRxiv">
        <title>Sequence and annotation of 42 cannabis genomes reveals extensive copy number variation in cannabinoid synthesis and pathogen resistance genes.</title>
        <authorList>
            <person name="Mckernan K.J."/>
            <person name="Helbert Y."/>
            <person name="Kane L.T."/>
            <person name="Ebling H."/>
            <person name="Zhang L."/>
            <person name="Liu B."/>
            <person name="Eaton Z."/>
            <person name="Mclaughlin S."/>
            <person name="Kingan S."/>
            <person name="Baybayan P."/>
            <person name="Concepcion G."/>
            <person name="Jordan M."/>
            <person name="Riva A."/>
            <person name="Barbazuk W."/>
            <person name="Harkins T."/>
        </authorList>
    </citation>
    <scope>NUCLEOTIDE SEQUENCE [LARGE SCALE GENOMIC DNA]</scope>
    <source>
        <strain evidence="7">cv. Jamaican Lion 4</strain>
        <tissue evidence="6">Leaf</tissue>
    </source>
</reference>